<dbReference type="RefSeq" id="XP_035340713.1">
    <property type="nucleotide sequence ID" value="XM_035484820.1"/>
</dbReference>
<evidence type="ECO:0000256" key="3">
    <source>
        <dbReference type="ARBA" id="ARBA00023002"/>
    </source>
</evidence>
<evidence type="ECO:0000256" key="2">
    <source>
        <dbReference type="ARBA" id="ARBA00022857"/>
    </source>
</evidence>
<keyword evidence="2" id="KW-0521">NADP</keyword>
<evidence type="ECO:0000313" key="4">
    <source>
        <dbReference type="EMBL" id="QKX54534.1"/>
    </source>
</evidence>
<dbReference type="KEGG" id="trg:TRUGW13939_01621"/>
<dbReference type="InterPro" id="IPR036291">
    <property type="entry name" value="NAD(P)-bd_dom_sf"/>
</dbReference>
<dbReference type="InterPro" id="IPR002347">
    <property type="entry name" value="SDR_fam"/>
</dbReference>
<organism evidence="4 5">
    <name type="scientific">Talaromyces rugulosus</name>
    <name type="common">Penicillium rugulosum</name>
    <dbReference type="NCBI Taxonomy" id="121627"/>
    <lineage>
        <taxon>Eukaryota</taxon>
        <taxon>Fungi</taxon>
        <taxon>Dikarya</taxon>
        <taxon>Ascomycota</taxon>
        <taxon>Pezizomycotina</taxon>
        <taxon>Eurotiomycetes</taxon>
        <taxon>Eurotiomycetidae</taxon>
        <taxon>Eurotiales</taxon>
        <taxon>Trichocomaceae</taxon>
        <taxon>Talaromyces</taxon>
        <taxon>Talaromyces sect. Islandici</taxon>
    </lineage>
</organism>
<protein>
    <recommendedName>
        <fullName evidence="6">Ketoreductase (KR) domain-containing protein</fullName>
    </recommendedName>
</protein>
<dbReference type="GO" id="GO:0016491">
    <property type="term" value="F:oxidoreductase activity"/>
    <property type="evidence" value="ECO:0007669"/>
    <property type="project" value="UniProtKB-KW"/>
</dbReference>
<dbReference type="PRINTS" id="PR00081">
    <property type="entry name" value="GDHRDH"/>
</dbReference>
<dbReference type="GeneID" id="55989131"/>
<name>A0A7H8QKU2_TALRU</name>
<evidence type="ECO:0000313" key="5">
    <source>
        <dbReference type="Proteomes" id="UP000509510"/>
    </source>
</evidence>
<dbReference type="AlphaFoldDB" id="A0A7H8QKU2"/>
<evidence type="ECO:0008006" key="6">
    <source>
        <dbReference type="Google" id="ProtNLM"/>
    </source>
</evidence>
<keyword evidence="5" id="KW-1185">Reference proteome</keyword>
<sequence length="351" mass="38785">MASKDMLPLASGFWPIFLKSQLHYKAQFPPKNTNLSGQFAIITGGNQGLGFESARQFLSLRLSYLVITVRSEEKGKAAASKLQAEYPNATIKVWLLDMCSYDSIQAFVKRIESELPRLDIAILNAGRSKAEFELVSSTGHEETMQVNYLSTMLLATLLLPILKNKSPQGTPGRLSIVSSGTTLLTKFSNSQRSPLLKSFDDIKISPTPGIQTYGATKVLCQMFIYKLVDYVSADDVVVNLVDPGMTRGTGLNRDVPRVMRTLAAPVMVGFCRSVTDGASSYLDASVVKGKESHGCFIMDWEIRPFPPLLYTKNGKATIERLWQETLDEFDFAGISSVLESMKKTDLDVVRL</sequence>
<dbReference type="Proteomes" id="UP000509510">
    <property type="component" value="Chromosome I"/>
</dbReference>
<proteinExistence type="inferred from homology"/>
<dbReference type="PANTHER" id="PTHR24320">
    <property type="entry name" value="RETINOL DEHYDROGENASE"/>
    <property type="match status" value="1"/>
</dbReference>
<dbReference type="PANTHER" id="PTHR24320:SF252">
    <property type="entry name" value="DEHYDROGENASE_REDUCTASE FAMILY PROTEIN, PUTATIVE (AFU_ORTHOLOGUE AFUA_3G08550)-RELATED"/>
    <property type="match status" value="1"/>
</dbReference>
<accession>A0A7H8QKU2</accession>
<evidence type="ECO:0000256" key="1">
    <source>
        <dbReference type="ARBA" id="ARBA00006484"/>
    </source>
</evidence>
<dbReference type="SUPFAM" id="SSF51735">
    <property type="entry name" value="NAD(P)-binding Rossmann-fold domains"/>
    <property type="match status" value="1"/>
</dbReference>
<keyword evidence="3" id="KW-0560">Oxidoreductase</keyword>
<dbReference type="Gene3D" id="3.40.50.720">
    <property type="entry name" value="NAD(P)-binding Rossmann-like Domain"/>
    <property type="match status" value="1"/>
</dbReference>
<gene>
    <name evidence="4" type="ORF">TRUGW13939_01621</name>
</gene>
<comment type="similarity">
    <text evidence="1">Belongs to the short-chain dehydrogenases/reductases (SDR) family.</text>
</comment>
<dbReference type="Pfam" id="PF00106">
    <property type="entry name" value="adh_short"/>
    <property type="match status" value="1"/>
</dbReference>
<reference evidence="5" key="1">
    <citation type="submission" date="2020-06" db="EMBL/GenBank/DDBJ databases">
        <title>A chromosome-scale genome assembly of Talaromyces rugulosus W13939.</title>
        <authorList>
            <person name="Wang B."/>
            <person name="Guo L."/>
            <person name="Ye K."/>
            <person name="Wang L."/>
        </authorList>
    </citation>
    <scope>NUCLEOTIDE SEQUENCE [LARGE SCALE GENOMIC DNA]</scope>
    <source>
        <strain evidence="5">W13939</strain>
    </source>
</reference>
<dbReference type="OrthoDB" id="191139at2759"/>
<dbReference type="EMBL" id="CP055898">
    <property type="protein sequence ID" value="QKX54534.1"/>
    <property type="molecule type" value="Genomic_DNA"/>
</dbReference>